<gene>
    <name evidence="1" type="ORF">CTRU02_205382</name>
</gene>
<keyword evidence="2" id="KW-1185">Reference proteome</keyword>
<evidence type="ECO:0000313" key="2">
    <source>
        <dbReference type="Proteomes" id="UP000805649"/>
    </source>
</evidence>
<dbReference type="Proteomes" id="UP000805649">
    <property type="component" value="Unassembled WGS sequence"/>
</dbReference>
<accession>A0ACC3Z3Z8</accession>
<sequence>MPGVVNMENGGQNGTHSNHERNLKANGVNGMTMEGEVSPNKGKAPADAPGSGNLPNGAAAGNVQPADSQGKQQSQMNTGLTLQPKSRMNNLPDEIVHITQGYIPLSTIVARLAQRTHEDLQKTIMDMAAVKWAAPAVNGNTPHGNDAPDDMSEGNKRKKMLMLKFAQDAHAKWVKALVITDWSRNAEAVSKLIDIKAHIDSKRVLYDYAQGMLIDLKRGLMSARLPNPDLKTALQVLTTGEATWVPEPGYIPPPPLTPEEQLKWIDDLNTMLSLRLNLDDYDKIPHQFKTYSIHSGRVTFQVKGEFEVDLTIADEDFSKQFWFIDFRFDFSPSSSKLSNGLVSFLEGQVNEILGKDGLEGCYRFLHEFVLTHKINELKRQALELSRSTWTGTLMVEPLNRALALQYWTTRYGPNGPKSWVMVAVNSAKKTNGQADPKHSSRLVARWYRDNKEVKDVLLPFDVHNLCAEDLLKTAVARHVEHILSSIHSKLLSYPRFANRESSMTLKISRTEPVESSLSMQLGSRENVILAIEPVTGFSAIKPHTKYTLSGENRLNYGGKDPAEDGVICLENIRWGYVIEELNRRGRSVGWKTCKSPLGGEDIKQLIRTREAFQTVFLQRQSLDQDWHVMVSLSLGGDEWWLIQIDRNMPTRPIKFYTRLPLTRGQPDLDDSFWSNLTLFITGIISHVTDLQNLHQKEVQHITKESTNYSLPQQVRIPSLVLKLSQILRPSAPAAQAVSRDATQSGDRSSSWAQDHIEIKFKGLQPQPQTTQTQDANSVSHADVLEDFQLNTVVDAIIRVKDKSKFSLLKGRIDRDVSFSPKKGEFIFRIRQLVGHPILDTLTNHVKSIDRLVGFLEAMSKARGSIKCEKMSLRQVVFTYSDITMPAEGDVAHKPRRWRATLDLARSDIRMSLERGNPHARMLDLLMRLVNTQDGLKALIVYMPLLLPILRTIESIESKWEALESINQGRVEVFTRSIDWISIRYTLNSPSGQPRILALDIKTKMRRNEVWWNVSRAIGDRPVGPDEEFNKILKGIWESHGDGWRGLMTGAAARPGPSTMDLLTKLDDAVRTHAASDSEGAPSTDGAPTQLSQTFSANQSFGTQPTNISQGSNRTSGSKQAPLVLD</sequence>
<evidence type="ECO:0000313" key="1">
    <source>
        <dbReference type="EMBL" id="KAL0938772.1"/>
    </source>
</evidence>
<protein>
    <submittedName>
        <fullName evidence="1">Mediator of rna polymerase ii transcription subunit 14</fullName>
    </submittedName>
</protein>
<name>A0ACC3Z3Z8_COLTU</name>
<organism evidence="1 2">
    <name type="scientific">Colletotrichum truncatum</name>
    <name type="common">Anthracnose fungus</name>
    <name type="synonym">Colletotrichum capsici</name>
    <dbReference type="NCBI Taxonomy" id="5467"/>
    <lineage>
        <taxon>Eukaryota</taxon>
        <taxon>Fungi</taxon>
        <taxon>Dikarya</taxon>
        <taxon>Ascomycota</taxon>
        <taxon>Pezizomycotina</taxon>
        <taxon>Sordariomycetes</taxon>
        <taxon>Hypocreomycetidae</taxon>
        <taxon>Glomerellales</taxon>
        <taxon>Glomerellaceae</taxon>
        <taxon>Colletotrichum</taxon>
        <taxon>Colletotrichum truncatum species complex</taxon>
    </lineage>
</organism>
<comment type="caution">
    <text evidence="1">The sequence shown here is derived from an EMBL/GenBank/DDBJ whole genome shotgun (WGS) entry which is preliminary data.</text>
</comment>
<proteinExistence type="predicted"/>
<reference evidence="1 2" key="1">
    <citation type="journal article" date="2020" name="Phytopathology">
        <title>Genome Sequence Resources of Colletotrichum truncatum, C. plurivorum, C. musicola, and C. sojae: Four Species Pathogenic to Soybean (Glycine max).</title>
        <authorList>
            <person name="Rogerio F."/>
            <person name="Boufleur T.R."/>
            <person name="Ciampi-Guillardi M."/>
            <person name="Sukno S.A."/>
            <person name="Thon M.R."/>
            <person name="Massola Junior N.S."/>
            <person name="Baroncelli R."/>
        </authorList>
    </citation>
    <scope>NUCLEOTIDE SEQUENCE [LARGE SCALE GENOMIC DNA]</scope>
    <source>
        <strain evidence="1 2">CMES1059</strain>
    </source>
</reference>
<dbReference type="EMBL" id="VUJX02000003">
    <property type="protein sequence ID" value="KAL0938772.1"/>
    <property type="molecule type" value="Genomic_DNA"/>
</dbReference>